<proteinExistence type="predicted"/>
<gene>
    <name evidence="1" type="ORF">S01H4_65194</name>
</gene>
<dbReference type="EMBL" id="BART01039803">
    <property type="protein sequence ID" value="GAH23554.1"/>
    <property type="molecule type" value="Genomic_DNA"/>
</dbReference>
<evidence type="ECO:0000313" key="1">
    <source>
        <dbReference type="EMBL" id="GAH23554.1"/>
    </source>
</evidence>
<name>X1F2G1_9ZZZZ</name>
<dbReference type="AlphaFoldDB" id="X1F2G1"/>
<comment type="caution">
    <text evidence="1">The sequence shown here is derived from an EMBL/GenBank/DDBJ whole genome shotgun (WGS) entry which is preliminary data.</text>
</comment>
<accession>X1F2G1</accession>
<feature type="non-terminal residue" evidence="1">
    <location>
        <position position="1"/>
    </location>
</feature>
<sequence>IERTDPNNIDTNHIIGLGFPVAAQGTYPFVWQFIKNLPNVHSTPLFMIDTMLMYSGGILGPVRKIIRKKGYVPIGAKEFIMPSNVFIRNGMNDKKRVKINKALIKATEFA</sequence>
<protein>
    <submittedName>
        <fullName evidence="1">Uncharacterized protein</fullName>
    </submittedName>
</protein>
<feature type="non-terminal residue" evidence="1">
    <location>
        <position position="110"/>
    </location>
</feature>
<reference evidence="1" key="1">
    <citation type="journal article" date="2014" name="Front. Microbiol.">
        <title>High frequency of phylogenetically diverse reductive dehalogenase-homologous genes in deep subseafloor sedimentary metagenomes.</title>
        <authorList>
            <person name="Kawai M."/>
            <person name="Futagami T."/>
            <person name="Toyoda A."/>
            <person name="Takaki Y."/>
            <person name="Nishi S."/>
            <person name="Hori S."/>
            <person name="Arai W."/>
            <person name="Tsubouchi T."/>
            <person name="Morono Y."/>
            <person name="Uchiyama I."/>
            <person name="Ito T."/>
            <person name="Fujiyama A."/>
            <person name="Inagaki F."/>
            <person name="Takami H."/>
        </authorList>
    </citation>
    <scope>NUCLEOTIDE SEQUENCE</scope>
    <source>
        <strain evidence="1">Expedition CK06-06</strain>
    </source>
</reference>
<organism evidence="1">
    <name type="scientific">marine sediment metagenome</name>
    <dbReference type="NCBI Taxonomy" id="412755"/>
    <lineage>
        <taxon>unclassified sequences</taxon>
        <taxon>metagenomes</taxon>
        <taxon>ecological metagenomes</taxon>
    </lineage>
</organism>